<dbReference type="SUPFAM" id="SSF51182">
    <property type="entry name" value="RmlC-like cupins"/>
    <property type="match status" value="1"/>
</dbReference>
<organism evidence="2 3">
    <name type="scientific">Rhizoclosmatium globosum</name>
    <dbReference type="NCBI Taxonomy" id="329046"/>
    <lineage>
        <taxon>Eukaryota</taxon>
        <taxon>Fungi</taxon>
        <taxon>Fungi incertae sedis</taxon>
        <taxon>Chytridiomycota</taxon>
        <taxon>Chytridiomycota incertae sedis</taxon>
        <taxon>Chytridiomycetes</taxon>
        <taxon>Chytridiales</taxon>
        <taxon>Chytriomycetaceae</taxon>
        <taxon>Rhizoclosmatium</taxon>
    </lineage>
</organism>
<sequence length="343" mass="37866">MLIILDFLIQLGQVSVDFHSNVIKFGMAEPKSSNTLAVFDTSLKDYSIITIEPRDMDGIKTPYNLLPAAVPNFDYDLRIKNLTGNSIKVSALYKHLQILYDLATSDLEGFNEDLIEQIRHGLREGGPLANNRGYLRVPVDESAGYAPGQMVVLEIWPAGRQSSIHCHGFANAVIKVLHGSIDVELFDPLFHGCSDPIARETFTKGDVTWITPFHNQTHRLRNTTNDVAITVQCYEHSEALVPNPLEVFHYIGSESSIEEFRPTADFNGIPGLKAVLSPSSSSTPDLITPPATPSSRSRLSPQSSRTTSSNTRVVSTPHCSREGCKNPKFDGKDYCSRICEAFA</sequence>
<dbReference type="Proteomes" id="UP000193642">
    <property type="component" value="Unassembled WGS sequence"/>
</dbReference>
<feature type="region of interest" description="Disordered" evidence="1">
    <location>
        <begin position="277"/>
        <end position="321"/>
    </location>
</feature>
<feature type="compositionally biased region" description="Low complexity" evidence="1">
    <location>
        <begin position="293"/>
        <end position="317"/>
    </location>
</feature>
<comment type="caution">
    <text evidence="2">The sequence shown here is derived from an EMBL/GenBank/DDBJ whole genome shotgun (WGS) entry which is preliminary data.</text>
</comment>
<evidence type="ECO:0000256" key="1">
    <source>
        <dbReference type="SAM" id="MobiDB-lite"/>
    </source>
</evidence>
<dbReference type="InterPro" id="IPR011051">
    <property type="entry name" value="RmlC_Cupin_sf"/>
</dbReference>
<dbReference type="Gene3D" id="2.60.120.10">
    <property type="entry name" value="Jelly Rolls"/>
    <property type="match status" value="1"/>
</dbReference>
<dbReference type="OrthoDB" id="543511at2759"/>
<proteinExistence type="predicted"/>
<dbReference type="CDD" id="cd10548">
    <property type="entry name" value="cupin_CDO"/>
    <property type="match status" value="1"/>
</dbReference>
<evidence type="ECO:0000313" key="2">
    <source>
        <dbReference type="EMBL" id="ORY49376.1"/>
    </source>
</evidence>
<gene>
    <name evidence="2" type="ORF">BCR33DRAFT_713726</name>
</gene>
<evidence type="ECO:0000313" key="3">
    <source>
        <dbReference type="Proteomes" id="UP000193642"/>
    </source>
</evidence>
<evidence type="ECO:0008006" key="4">
    <source>
        <dbReference type="Google" id="ProtNLM"/>
    </source>
</evidence>
<name>A0A1Y2CR07_9FUNG</name>
<keyword evidence="3" id="KW-1185">Reference proteome</keyword>
<protein>
    <recommendedName>
        <fullName evidence="4">Cysteine dioxygenase</fullName>
    </recommendedName>
</protein>
<dbReference type="AlphaFoldDB" id="A0A1Y2CR07"/>
<reference evidence="2 3" key="1">
    <citation type="submission" date="2016-07" db="EMBL/GenBank/DDBJ databases">
        <title>Pervasive Adenine N6-methylation of Active Genes in Fungi.</title>
        <authorList>
            <consortium name="DOE Joint Genome Institute"/>
            <person name="Mondo S.J."/>
            <person name="Dannebaum R.O."/>
            <person name="Kuo R.C."/>
            <person name="Labutti K."/>
            <person name="Haridas S."/>
            <person name="Kuo A."/>
            <person name="Salamov A."/>
            <person name="Ahrendt S.R."/>
            <person name="Lipzen A."/>
            <person name="Sullivan W."/>
            <person name="Andreopoulos W.B."/>
            <person name="Clum A."/>
            <person name="Lindquist E."/>
            <person name="Daum C."/>
            <person name="Ramamoorthy G.K."/>
            <person name="Gryganskyi A."/>
            <person name="Culley D."/>
            <person name="Magnuson J.K."/>
            <person name="James T.Y."/>
            <person name="O'Malley M.A."/>
            <person name="Stajich J.E."/>
            <person name="Spatafora J.W."/>
            <person name="Visel A."/>
            <person name="Grigoriev I.V."/>
        </authorList>
    </citation>
    <scope>NUCLEOTIDE SEQUENCE [LARGE SCALE GENOMIC DNA]</scope>
    <source>
        <strain evidence="2 3">JEL800</strain>
    </source>
</reference>
<dbReference type="EMBL" id="MCGO01000009">
    <property type="protein sequence ID" value="ORY49376.1"/>
    <property type="molecule type" value="Genomic_DNA"/>
</dbReference>
<accession>A0A1Y2CR07</accession>
<dbReference type="InterPro" id="IPR014710">
    <property type="entry name" value="RmlC-like_jellyroll"/>
</dbReference>